<organism evidence="2 3">
    <name type="scientific">Saccharomyces cerevisiae (strain YJM789)</name>
    <name type="common">Baker's yeast</name>
    <dbReference type="NCBI Taxonomy" id="307796"/>
    <lineage>
        <taxon>Eukaryota</taxon>
        <taxon>Fungi</taxon>
        <taxon>Dikarya</taxon>
        <taxon>Ascomycota</taxon>
        <taxon>Saccharomycotina</taxon>
        <taxon>Saccharomycetes</taxon>
        <taxon>Saccharomycetales</taxon>
        <taxon>Saccharomycetaceae</taxon>
        <taxon>Saccharomyces</taxon>
    </lineage>
</organism>
<sequence length="78" mass="9249">MSTAFRKIKLIFKKSDSQYPQNYRAEIKSRNKNTVITRHDLLIAHEMKQRASLERSNSIRNLQSQGKRRSDSKESRKL</sequence>
<dbReference type="AlphaFoldDB" id="A6ZX22"/>
<feature type="compositionally biased region" description="Basic and acidic residues" evidence="1">
    <location>
        <begin position="68"/>
        <end position="78"/>
    </location>
</feature>
<feature type="region of interest" description="Disordered" evidence="1">
    <location>
        <begin position="49"/>
        <end position="78"/>
    </location>
</feature>
<evidence type="ECO:0000256" key="1">
    <source>
        <dbReference type="SAM" id="MobiDB-lite"/>
    </source>
</evidence>
<dbReference type="OrthoDB" id="4050564at2759"/>
<gene>
    <name evidence="2" type="ORF">SCY_5849</name>
</gene>
<reference evidence="2 3" key="1">
    <citation type="journal article" date="2007" name="Proc. Natl. Acad. Sci. U.S.A.">
        <title>Genome sequencing and comparative analysis of Saccharomyces cerevisiae strain YJM789.</title>
        <authorList>
            <person name="Wei W."/>
            <person name="McCusker J.H."/>
            <person name="Hyman R.W."/>
            <person name="Jones T."/>
            <person name="Ning Y."/>
            <person name="Cao Z."/>
            <person name="Gu Z."/>
            <person name="Bruno D."/>
            <person name="Miranda M."/>
            <person name="Nguyen M."/>
            <person name="Wilhelmy J."/>
            <person name="Komp C."/>
            <person name="Tamse R."/>
            <person name="Wang X."/>
            <person name="Jia P."/>
            <person name="Luedi P."/>
            <person name="Oefner P.J."/>
            <person name="David L."/>
            <person name="Dietrich F.S."/>
            <person name="Li Y."/>
            <person name="Davis R.W."/>
            <person name="Steinmetz L.M."/>
        </authorList>
    </citation>
    <scope>NUCLEOTIDE SEQUENCE [LARGE SCALE GENOMIC DNA]</scope>
    <source>
        <strain evidence="2 3">YJM789</strain>
    </source>
</reference>
<evidence type="ECO:0000313" key="3">
    <source>
        <dbReference type="Proteomes" id="UP000007060"/>
    </source>
</evidence>
<dbReference type="Proteomes" id="UP000007060">
    <property type="component" value="Unassembled WGS sequence"/>
</dbReference>
<accession>A6ZX22</accession>
<name>A6ZX22_YEAS7</name>
<feature type="compositionally biased region" description="Polar residues" evidence="1">
    <location>
        <begin position="54"/>
        <end position="65"/>
    </location>
</feature>
<proteinExistence type="predicted"/>
<dbReference type="HOGENOM" id="CLU_2623892_0_0_1"/>
<dbReference type="EMBL" id="AAFW02000135">
    <property type="protein sequence ID" value="EDN61264.1"/>
    <property type="molecule type" value="Genomic_DNA"/>
</dbReference>
<comment type="caution">
    <text evidence="2">The sequence shown here is derived from an EMBL/GenBank/DDBJ whole genome shotgun (WGS) entry which is preliminary data.</text>
</comment>
<protein>
    <submittedName>
        <fullName evidence="2">Conserved protein</fullName>
    </submittedName>
</protein>
<evidence type="ECO:0000313" key="2">
    <source>
        <dbReference type="EMBL" id="EDN61264.1"/>
    </source>
</evidence>